<dbReference type="AlphaFoldDB" id="A0AB35XUA5"/>
<evidence type="ECO:0000313" key="3">
    <source>
        <dbReference type="Proteomes" id="UP001379600"/>
    </source>
</evidence>
<dbReference type="RefSeq" id="WP_337678828.1">
    <property type="nucleotide sequence ID" value="NZ_CP119420.2"/>
</dbReference>
<feature type="domain" description="NYN" evidence="1">
    <location>
        <begin position="140"/>
        <end position="190"/>
    </location>
</feature>
<evidence type="ECO:0000313" key="2">
    <source>
        <dbReference type="EMBL" id="MEJ3690284.1"/>
    </source>
</evidence>
<comment type="caution">
    <text evidence="2">The sequence shown here is derived from an EMBL/GenBank/DDBJ whole genome shotgun (WGS) entry which is preliminary data.</text>
</comment>
<dbReference type="Pfam" id="PF01936">
    <property type="entry name" value="NYN"/>
    <property type="match status" value="1"/>
</dbReference>
<dbReference type="CDD" id="cd18722">
    <property type="entry name" value="PIN_NicB-like"/>
    <property type="match status" value="1"/>
</dbReference>
<reference evidence="2 3" key="1">
    <citation type="submission" date="2024-03" db="EMBL/GenBank/DDBJ databases">
        <authorList>
            <person name="Plomp N."/>
            <person name="Harmsen H.J."/>
        </authorList>
    </citation>
    <scope>NUCLEOTIDE SEQUENCE [LARGE SCALE GENOMIC DNA]</scope>
    <source>
        <strain evidence="2 3">HTF-76H</strain>
    </source>
</reference>
<protein>
    <submittedName>
        <fullName evidence="2">NYN domain-containing protein</fullName>
    </submittedName>
</protein>
<proteinExistence type="predicted"/>
<accession>A0AB35XUA5</accession>
<dbReference type="Gene3D" id="3.40.50.1010">
    <property type="entry name" value="5'-nuclease"/>
    <property type="match status" value="1"/>
</dbReference>
<keyword evidence="3" id="KW-1185">Reference proteome</keyword>
<name>A0AB35XUA5_9FIRM</name>
<dbReference type="InterPro" id="IPR021139">
    <property type="entry name" value="NYN"/>
</dbReference>
<organism evidence="2 3">
    <name type="scientific">Faecalibacterium taiwanense</name>
    <dbReference type="NCBI Taxonomy" id="3030638"/>
    <lineage>
        <taxon>Bacteria</taxon>
        <taxon>Bacillati</taxon>
        <taxon>Bacillota</taxon>
        <taxon>Clostridia</taxon>
        <taxon>Eubacteriales</taxon>
        <taxon>Oscillospiraceae</taxon>
        <taxon>Faecalibacterium</taxon>
    </lineage>
</organism>
<dbReference type="Proteomes" id="UP001379600">
    <property type="component" value="Unassembled WGS sequence"/>
</dbReference>
<sequence>MAKTAILVDGGFYRKRAAHLWGKKTAEERAKELNAYCMAHLHDKDGNEERQLYRIFYYDCEPVGRRSVYHPLTKKNVDLDKSDTYTWTQTFLEELRKRRKFALRLGTLSNQIAYNLRPDVTRKLLAGTKQLEELTEDDFVFVAQQKGVDMRVGVDIASLAYKKQVDQIILIAGDSDFVPAAKLARREGVDFILDPMWADIKPDLFEHIDGLKSQWRKRSEKAEAKK</sequence>
<dbReference type="EMBL" id="JBBFKC010000002">
    <property type="protein sequence ID" value="MEJ3690284.1"/>
    <property type="molecule type" value="Genomic_DNA"/>
</dbReference>
<gene>
    <name evidence="2" type="ORF">WF787_03455</name>
</gene>
<dbReference type="GO" id="GO:0004540">
    <property type="term" value="F:RNA nuclease activity"/>
    <property type="evidence" value="ECO:0007669"/>
    <property type="project" value="InterPro"/>
</dbReference>
<evidence type="ECO:0000259" key="1">
    <source>
        <dbReference type="Pfam" id="PF01936"/>
    </source>
</evidence>